<evidence type="ECO:0000259" key="1">
    <source>
        <dbReference type="Pfam" id="PF15977"/>
    </source>
</evidence>
<protein>
    <submittedName>
        <fullName evidence="2">Putative DNA-binding transcriptional regulator</fullName>
    </submittedName>
</protein>
<proteinExistence type="predicted"/>
<dbReference type="SUPFAM" id="SSF51206">
    <property type="entry name" value="cAMP-binding domain-like"/>
    <property type="match status" value="1"/>
</dbReference>
<keyword evidence="2" id="KW-0238">DNA-binding</keyword>
<dbReference type="EMBL" id="UIGI01000001">
    <property type="protein sequence ID" value="SUW63732.1"/>
    <property type="molecule type" value="Genomic_DNA"/>
</dbReference>
<evidence type="ECO:0000313" key="2">
    <source>
        <dbReference type="EMBL" id="SUW63732.1"/>
    </source>
</evidence>
<feature type="domain" description="IprA winged helix-turn-helix" evidence="1">
    <location>
        <begin position="134"/>
        <end position="200"/>
    </location>
</feature>
<dbReference type="RefSeq" id="WP_256682707.1">
    <property type="nucleotide sequence ID" value="NZ_UIGI01000001.1"/>
</dbReference>
<sequence>MPIDKFSPHAGELINKLSPFVTFQLYSSGHNFPFEKNGIRQCYLVRQGRVSFYRNKEILIGNMQAPILFGLGEFKTSIYMFIQTNEPCEIAELPRTELFEIVAKNNLWELMTHQMEFISRLLMYYANTVNAPTAYELICIQLKLLMNEPETVRETVPAEKYIRSKTLLSRSGVMRILGELKKGEYILMEDGILKEIKHLPAKY</sequence>
<dbReference type="Pfam" id="PF15977">
    <property type="entry name" value="HTH_46"/>
    <property type="match status" value="1"/>
</dbReference>
<name>A0A381C7C5_9ENTR</name>
<dbReference type="AlphaFoldDB" id="A0A381C7C5"/>
<accession>A0A381C7C5</accession>
<dbReference type="Gene3D" id="2.60.120.10">
    <property type="entry name" value="Jelly Rolls"/>
    <property type="match status" value="1"/>
</dbReference>
<dbReference type="InterPro" id="IPR041687">
    <property type="entry name" value="HTH_46"/>
</dbReference>
<dbReference type="InterPro" id="IPR014710">
    <property type="entry name" value="RmlC-like_jellyroll"/>
</dbReference>
<gene>
    <name evidence="2" type="ORF">NCTC12119_02228</name>
</gene>
<evidence type="ECO:0000313" key="3">
    <source>
        <dbReference type="Proteomes" id="UP000255528"/>
    </source>
</evidence>
<dbReference type="InterPro" id="IPR018490">
    <property type="entry name" value="cNMP-bd_dom_sf"/>
</dbReference>
<dbReference type="Proteomes" id="UP000255528">
    <property type="component" value="Unassembled WGS sequence"/>
</dbReference>
<dbReference type="GO" id="GO:0003677">
    <property type="term" value="F:DNA binding"/>
    <property type="evidence" value="ECO:0007669"/>
    <property type="project" value="UniProtKB-KW"/>
</dbReference>
<organism evidence="2 3">
    <name type="scientific">Buttiauxella agrestis</name>
    <dbReference type="NCBI Taxonomy" id="82977"/>
    <lineage>
        <taxon>Bacteria</taxon>
        <taxon>Pseudomonadati</taxon>
        <taxon>Pseudomonadota</taxon>
        <taxon>Gammaproteobacteria</taxon>
        <taxon>Enterobacterales</taxon>
        <taxon>Enterobacteriaceae</taxon>
        <taxon>Buttiauxella</taxon>
    </lineage>
</organism>
<reference evidence="2 3" key="1">
    <citation type="submission" date="2018-06" db="EMBL/GenBank/DDBJ databases">
        <authorList>
            <consortium name="Pathogen Informatics"/>
            <person name="Doyle S."/>
        </authorList>
    </citation>
    <scope>NUCLEOTIDE SEQUENCE [LARGE SCALE GENOMIC DNA]</scope>
    <source>
        <strain evidence="2 3">NCTC12119</strain>
    </source>
</reference>